<dbReference type="SUPFAM" id="SSF51445">
    <property type="entry name" value="(Trans)glycosidases"/>
    <property type="match status" value="1"/>
</dbReference>
<accession>A0ABQ4GUJ8</accession>
<evidence type="ECO:0000259" key="3">
    <source>
        <dbReference type="SMART" id="SM00642"/>
    </source>
</evidence>
<proteinExistence type="predicted"/>
<sequence length="443" mass="48874">MTSWSDHAIWWHVYPLGFTGAPLTAAPEGAPVRHRLRRLESWLDYAVNLGCSGLQLGPIFASETHGYDTVDHFRVDPRLGDDDDFDHLVAEARRRGLRVLLDGVFNHVGRGFPVFGRALAEGPDSPAARWFRPGDGAGGFAVFEGHDHLVALNHAEPAVLDHVVRVMSHWLGRGASGWRLDAAYAVPRAFWREAVTRVRREHPDAWFAGEVIHGDYAAYVTEGGLDSVTQYELWKAIWSSLNDGNFFELAWALDRHDRLLEVFAPMTFVGNHDVTRLASRLTDPRHLGHALAVLMTVGGVPSLYYGDEQAFLGIKEERAGGDDAIRPAFPEGPCGLAPHGMPVYRLHQRLIGLRRRHPWLVRARTKAEHVANKALALRSEGPAGEVVTLLNIGDDAYRFPVDVSRLTIAESGAGTESWTGAAGSDGDPALVPAHGWRMLVHRP</sequence>
<feature type="domain" description="Glycosyl hydrolase family 13 catalytic" evidence="3">
    <location>
        <begin position="12"/>
        <end position="354"/>
    </location>
</feature>
<dbReference type="Gene3D" id="3.20.20.80">
    <property type="entry name" value="Glycosidases"/>
    <property type="match status" value="1"/>
</dbReference>
<evidence type="ECO:0000256" key="1">
    <source>
        <dbReference type="ARBA" id="ARBA00022801"/>
    </source>
</evidence>
<organism evidence="4 5">
    <name type="scientific">Microbispora siamensis</name>
    <dbReference type="NCBI Taxonomy" id="564413"/>
    <lineage>
        <taxon>Bacteria</taxon>
        <taxon>Bacillati</taxon>
        <taxon>Actinomycetota</taxon>
        <taxon>Actinomycetes</taxon>
        <taxon>Streptosporangiales</taxon>
        <taxon>Streptosporangiaceae</taxon>
        <taxon>Microbispora</taxon>
    </lineage>
</organism>
<dbReference type="RefSeq" id="WP_204051199.1">
    <property type="nucleotide sequence ID" value="NZ_BOOF01000036.1"/>
</dbReference>
<keyword evidence="2" id="KW-0326">Glycosidase</keyword>
<gene>
    <name evidence="4" type="ORF">Msi02_58900</name>
</gene>
<keyword evidence="1" id="KW-0378">Hydrolase</keyword>
<dbReference type="Pfam" id="PF00128">
    <property type="entry name" value="Alpha-amylase"/>
    <property type="match status" value="1"/>
</dbReference>
<dbReference type="Proteomes" id="UP000660454">
    <property type="component" value="Unassembled WGS sequence"/>
</dbReference>
<evidence type="ECO:0000313" key="4">
    <source>
        <dbReference type="EMBL" id="GIH65073.1"/>
    </source>
</evidence>
<name>A0ABQ4GUJ8_9ACTN</name>
<keyword evidence="5" id="KW-1185">Reference proteome</keyword>
<dbReference type="SMART" id="SM00642">
    <property type="entry name" value="Aamy"/>
    <property type="match status" value="1"/>
</dbReference>
<dbReference type="PANTHER" id="PTHR10357:SF210">
    <property type="entry name" value="MALTODEXTRIN GLUCOSIDASE"/>
    <property type="match status" value="1"/>
</dbReference>
<reference evidence="4 5" key="1">
    <citation type="submission" date="2021-01" db="EMBL/GenBank/DDBJ databases">
        <title>Whole genome shotgun sequence of Microbispora siamensis NBRC 104113.</title>
        <authorList>
            <person name="Komaki H."/>
            <person name="Tamura T."/>
        </authorList>
    </citation>
    <scope>NUCLEOTIDE SEQUENCE [LARGE SCALE GENOMIC DNA]</scope>
    <source>
        <strain evidence="4 5">NBRC 104113</strain>
    </source>
</reference>
<dbReference type="CDD" id="cd11354">
    <property type="entry name" value="AmyAc_bac_CMD_like"/>
    <property type="match status" value="1"/>
</dbReference>
<dbReference type="PANTHER" id="PTHR10357">
    <property type="entry name" value="ALPHA-AMYLASE FAMILY MEMBER"/>
    <property type="match status" value="1"/>
</dbReference>
<evidence type="ECO:0000313" key="5">
    <source>
        <dbReference type="Proteomes" id="UP000660454"/>
    </source>
</evidence>
<evidence type="ECO:0000256" key="2">
    <source>
        <dbReference type="ARBA" id="ARBA00023295"/>
    </source>
</evidence>
<comment type="caution">
    <text evidence="4">The sequence shown here is derived from an EMBL/GenBank/DDBJ whole genome shotgun (WGS) entry which is preliminary data.</text>
</comment>
<dbReference type="InterPro" id="IPR017853">
    <property type="entry name" value="GH"/>
</dbReference>
<protein>
    <submittedName>
        <fullName evidence="4">Alpha-amylase</fullName>
    </submittedName>
</protein>
<dbReference type="InterPro" id="IPR006047">
    <property type="entry name" value="GH13_cat_dom"/>
</dbReference>
<dbReference type="EMBL" id="BOOF01000036">
    <property type="protein sequence ID" value="GIH65073.1"/>
    <property type="molecule type" value="Genomic_DNA"/>
</dbReference>